<name>A0A149VZ54_9PROT</name>
<protein>
    <submittedName>
        <fullName evidence="5">Lipopolysaccharide export system ATP-binding protein LptB</fullName>
        <ecNumber evidence="5">3.6.3.-</ecNumber>
    </submittedName>
</protein>
<dbReference type="Proteomes" id="UP000075653">
    <property type="component" value="Unassembled WGS sequence"/>
</dbReference>
<evidence type="ECO:0000256" key="1">
    <source>
        <dbReference type="ARBA" id="ARBA00022448"/>
    </source>
</evidence>
<gene>
    <name evidence="5" type="primary">lptB_2</name>
    <name evidence="5" type="ORF">FEMY_09090</name>
</gene>
<dbReference type="OrthoDB" id="5291558at2"/>
<reference evidence="5 6" key="1">
    <citation type="submission" date="2016-01" db="EMBL/GenBank/DDBJ databases">
        <title>Genome sequence of the acidophilic iron oxidising Ferrovum strain Z-31.</title>
        <authorList>
            <person name="Poehlein A."/>
            <person name="Ullrich S.R."/>
            <person name="Schloemann M."/>
            <person name="Muehling M."/>
            <person name="Daniel R."/>
        </authorList>
    </citation>
    <scope>NUCLEOTIDE SEQUENCE [LARGE SCALE GENOMIC DNA]</scope>
    <source>
        <strain evidence="5 6">Z-31</strain>
    </source>
</reference>
<dbReference type="GeneID" id="301709596"/>
<dbReference type="EC" id="3.6.3.-" evidence="5"/>
<dbReference type="EMBL" id="LRRD01000013">
    <property type="protein sequence ID" value="KXW58510.1"/>
    <property type="molecule type" value="Genomic_DNA"/>
</dbReference>
<dbReference type="InterPro" id="IPR032823">
    <property type="entry name" value="BCA_ABC_TP_C"/>
</dbReference>
<keyword evidence="2" id="KW-0547">Nucleotide-binding</keyword>
<keyword evidence="1" id="KW-0813">Transport</keyword>
<dbReference type="InterPro" id="IPR051120">
    <property type="entry name" value="ABC_AA/LPS_Transport"/>
</dbReference>
<evidence type="ECO:0000313" key="5">
    <source>
        <dbReference type="EMBL" id="KXW58510.1"/>
    </source>
</evidence>
<dbReference type="AlphaFoldDB" id="A0A149VZ54"/>
<keyword evidence="6" id="KW-1185">Reference proteome</keyword>
<feature type="domain" description="ABC transporter" evidence="4">
    <location>
        <begin position="4"/>
        <end position="251"/>
    </location>
</feature>
<dbReference type="CDD" id="cd03219">
    <property type="entry name" value="ABC_Mj1267_LivG_branched"/>
    <property type="match status" value="1"/>
</dbReference>
<dbReference type="Pfam" id="PF00005">
    <property type="entry name" value="ABC_tran"/>
    <property type="match status" value="1"/>
</dbReference>
<dbReference type="FunFam" id="3.40.50.300:FF:000421">
    <property type="entry name" value="Branched-chain amino acid ABC transporter ATP-binding protein"/>
    <property type="match status" value="1"/>
</dbReference>
<dbReference type="RefSeq" id="WP_150112446.1">
    <property type="nucleotide sequence ID" value="NZ_CP053676.1"/>
</dbReference>
<accession>A0A149VZ54</accession>
<dbReference type="InterPro" id="IPR003439">
    <property type="entry name" value="ABC_transporter-like_ATP-bd"/>
</dbReference>
<evidence type="ECO:0000256" key="2">
    <source>
        <dbReference type="ARBA" id="ARBA00022741"/>
    </source>
</evidence>
<comment type="caution">
    <text evidence="5">The sequence shown here is derived from an EMBL/GenBank/DDBJ whole genome shotgun (WGS) entry which is preliminary data.</text>
</comment>
<evidence type="ECO:0000313" key="6">
    <source>
        <dbReference type="Proteomes" id="UP000075653"/>
    </source>
</evidence>
<dbReference type="Gene3D" id="3.40.50.300">
    <property type="entry name" value="P-loop containing nucleotide triphosphate hydrolases"/>
    <property type="match status" value="1"/>
</dbReference>
<dbReference type="GO" id="GO:0005524">
    <property type="term" value="F:ATP binding"/>
    <property type="evidence" value="ECO:0007669"/>
    <property type="project" value="UniProtKB-KW"/>
</dbReference>
<dbReference type="GO" id="GO:0016887">
    <property type="term" value="F:ATP hydrolysis activity"/>
    <property type="evidence" value="ECO:0007669"/>
    <property type="project" value="InterPro"/>
</dbReference>
<dbReference type="InterPro" id="IPR027417">
    <property type="entry name" value="P-loop_NTPase"/>
</dbReference>
<dbReference type="SUPFAM" id="SSF52540">
    <property type="entry name" value="P-loop containing nucleoside triphosphate hydrolases"/>
    <property type="match status" value="1"/>
</dbReference>
<dbReference type="Pfam" id="PF12399">
    <property type="entry name" value="BCA_ABC_TP_C"/>
    <property type="match status" value="1"/>
</dbReference>
<keyword evidence="3 5" id="KW-0067">ATP-binding</keyword>
<organism evidence="5 6">
    <name type="scientific">Ferrovum myxofaciens</name>
    <dbReference type="NCBI Taxonomy" id="416213"/>
    <lineage>
        <taxon>Bacteria</taxon>
        <taxon>Pseudomonadati</taxon>
        <taxon>Pseudomonadota</taxon>
        <taxon>Betaproteobacteria</taxon>
        <taxon>Ferrovales</taxon>
        <taxon>Ferrovaceae</taxon>
        <taxon>Ferrovum</taxon>
    </lineage>
</organism>
<evidence type="ECO:0000259" key="4">
    <source>
        <dbReference type="PROSITE" id="PS50893"/>
    </source>
</evidence>
<dbReference type="PROSITE" id="PS50893">
    <property type="entry name" value="ABC_TRANSPORTER_2"/>
    <property type="match status" value="1"/>
</dbReference>
<dbReference type="GO" id="GO:0005886">
    <property type="term" value="C:plasma membrane"/>
    <property type="evidence" value="ECO:0007669"/>
    <property type="project" value="TreeGrafter"/>
</dbReference>
<dbReference type="PANTHER" id="PTHR45772">
    <property type="entry name" value="CONSERVED COMPONENT OF ABC TRANSPORTER FOR NATURAL AMINO ACIDS-RELATED"/>
    <property type="match status" value="1"/>
</dbReference>
<keyword evidence="5" id="KW-0378">Hydrolase</keyword>
<sequence length="255" mass="27540">MNLLEAKGISKCFGGVQALHNVSLTVEPASIVGLIGPNGAGKTTFFNVLTGVYRPDEGTLTFAGQPLPAGQPHRIARAGLVRTFQNIRVFPQMSALENVMVGFHGRTRCGLLGAWLNSSAVRREEREIREGAQELLKWVGLQEMAQRVAGTLSYGAQRRLEIARALATGPRLLALDEPVAGMNGTERGHMAELILRIRAAGIALLVIEHDVRWIAQLCERITVLNYGQGLAEGTPAEIQANPQVIEAYLGHPSHG</sequence>
<dbReference type="STRING" id="1789004.FEMY_09090"/>
<dbReference type="PATRIC" id="fig|1789004.3.peg.924"/>
<evidence type="ECO:0000256" key="3">
    <source>
        <dbReference type="ARBA" id="ARBA00022840"/>
    </source>
</evidence>
<proteinExistence type="predicted"/>